<dbReference type="EMBL" id="JBHLTP010000004">
    <property type="protein sequence ID" value="MFC0523384.1"/>
    <property type="molecule type" value="Genomic_DNA"/>
</dbReference>
<reference evidence="1 2" key="1">
    <citation type="submission" date="2024-09" db="EMBL/GenBank/DDBJ databases">
        <authorList>
            <person name="Sun Q."/>
            <person name="Mori K."/>
        </authorList>
    </citation>
    <scope>NUCLEOTIDE SEQUENCE [LARGE SCALE GENOMIC DNA]</scope>
    <source>
        <strain evidence="1 2">NCAIM B.02529</strain>
    </source>
</reference>
<dbReference type="RefSeq" id="WP_377346119.1">
    <property type="nucleotide sequence ID" value="NZ_JBHLTP010000004.1"/>
</dbReference>
<protein>
    <recommendedName>
        <fullName evidence="3">Carboxypeptidase regulatory-like domain-containing protein</fullName>
    </recommendedName>
</protein>
<gene>
    <name evidence="1" type="ORF">ACFFGV_07280</name>
</gene>
<dbReference type="Proteomes" id="UP001589836">
    <property type="component" value="Unassembled WGS sequence"/>
</dbReference>
<evidence type="ECO:0000313" key="2">
    <source>
        <dbReference type="Proteomes" id="UP001589836"/>
    </source>
</evidence>
<proteinExistence type="predicted"/>
<accession>A0ABV6LM38</accession>
<organism evidence="1 2">
    <name type="scientific">Pontibacillus salicampi</name>
    <dbReference type="NCBI Taxonomy" id="1449801"/>
    <lineage>
        <taxon>Bacteria</taxon>
        <taxon>Bacillati</taxon>
        <taxon>Bacillota</taxon>
        <taxon>Bacilli</taxon>
        <taxon>Bacillales</taxon>
        <taxon>Bacillaceae</taxon>
        <taxon>Pontibacillus</taxon>
    </lineage>
</organism>
<keyword evidence="2" id="KW-1185">Reference proteome</keyword>
<evidence type="ECO:0008006" key="3">
    <source>
        <dbReference type="Google" id="ProtNLM"/>
    </source>
</evidence>
<evidence type="ECO:0000313" key="1">
    <source>
        <dbReference type="EMBL" id="MFC0523384.1"/>
    </source>
</evidence>
<name>A0ABV6LM38_9BACI</name>
<comment type="caution">
    <text evidence="1">The sequence shown here is derived from an EMBL/GenBank/DDBJ whole genome shotgun (WGS) entry which is preliminary data.</text>
</comment>
<sequence>MKIKTNKRCHSKVNPSNVCRPRPVLKGCPSLFPDRECNQPVIILDDVTLISCEGIISGKVLCDYVPQAGVVVQLSSVPPIVQFDNATPVTDGRGRFTTRVSIPPGTKIQQVYIRAEAVVQGVAIEDSICVRVECIACKNPLLTLIPPEGIVGCSGGKLRGRLTCDGIPVQGAVITIEINAVGKIIASPNPVLTQPDGTFMSTLIPFKDIQETIMVTVSTYICGFKVTSDTVKIEVNCTDCRNPAIHLDDPGPISCVGEVTGKLTCDGVPVPNVEVQLSSTSFLLFNPPNPTTDANGNFSSTVTVPLGTPIEEGVPYTASATVNGIMVEETNFVRAGCVECEDPCIIFNSPICEVDCEGALLDGRVICDGEFVPNAAVFITIESTNDNVFAFPNPAISDENGVFTTQIIPAQGVSELVRVSVSTTVGGEFIEVGPENVLVNCPFSDCSCQGLLCTDGNQEGAEVKVIQFGMEKVLEGNMEISLMQCGDAVMEECDATVDTFQFTFMAENMDSFVVTNGKRISFTCTDQSIQLEGLATGSLNNGPERTFQVTIDATLNLVEQTITWNIQADDGVSTTFETTVPFATDASSDSFIGDC</sequence>